<keyword evidence="2" id="KW-1185">Reference proteome</keyword>
<proteinExistence type="predicted"/>
<dbReference type="EMBL" id="BDGG01000001">
    <property type="protein sequence ID" value="GAU87732.1"/>
    <property type="molecule type" value="Genomic_DNA"/>
</dbReference>
<gene>
    <name evidence="1" type="primary">RvY_00538-1</name>
    <name evidence="1" type="synonym">RvY_00538.1</name>
    <name evidence="1" type="ORF">RvY_00538</name>
</gene>
<protein>
    <submittedName>
        <fullName evidence="1">Uncharacterized protein</fullName>
    </submittedName>
</protein>
<evidence type="ECO:0000313" key="2">
    <source>
        <dbReference type="Proteomes" id="UP000186922"/>
    </source>
</evidence>
<evidence type="ECO:0000313" key="1">
    <source>
        <dbReference type="EMBL" id="GAU87732.1"/>
    </source>
</evidence>
<dbReference type="AlphaFoldDB" id="A0A1D1UJE5"/>
<comment type="caution">
    <text evidence="1">The sequence shown here is derived from an EMBL/GenBank/DDBJ whole genome shotgun (WGS) entry which is preliminary data.</text>
</comment>
<organism evidence="1 2">
    <name type="scientific">Ramazzottius varieornatus</name>
    <name type="common">Water bear</name>
    <name type="synonym">Tardigrade</name>
    <dbReference type="NCBI Taxonomy" id="947166"/>
    <lineage>
        <taxon>Eukaryota</taxon>
        <taxon>Metazoa</taxon>
        <taxon>Ecdysozoa</taxon>
        <taxon>Tardigrada</taxon>
        <taxon>Eutardigrada</taxon>
        <taxon>Parachela</taxon>
        <taxon>Hypsibioidea</taxon>
        <taxon>Ramazzottiidae</taxon>
        <taxon>Ramazzottius</taxon>
    </lineage>
</organism>
<name>A0A1D1UJE5_RAMVA</name>
<dbReference type="Proteomes" id="UP000186922">
    <property type="component" value="Unassembled WGS sequence"/>
</dbReference>
<accession>A0A1D1UJE5</accession>
<reference evidence="1 2" key="1">
    <citation type="journal article" date="2016" name="Nat. Commun.">
        <title>Extremotolerant tardigrade genome and improved radiotolerance of human cultured cells by tardigrade-unique protein.</title>
        <authorList>
            <person name="Hashimoto T."/>
            <person name="Horikawa D.D."/>
            <person name="Saito Y."/>
            <person name="Kuwahara H."/>
            <person name="Kozuka-Hata H."/>
            <person name="Shin-I T."/>
            <person name="Minakuchi Y."/>
            <person name="Ohishi K."/>
            <person name="Motoyama A."/>
            <person name="Aizu T."/>
            <person name="Enomoto A."/>
            <person name="Kondo K."/>
            <person name="Tanaka S."/>
            <person name="Hara Y."/>
            <person name="Koshikawa S."/>
            <person name="Sagara H."/>
            <person name="Miura T."/>
            <person name="Yokobori S."/>
            <person name="Miyagawa K."/>
            <person name="Suzuki Y."/>
            <person name="Kubo T."/>
            <person name="Oyama M."/>
            <person name="Kohara Y."/>
            <person name="Fujiyama A."/>
            <person name="Arakawa K."/>
            <person name="Katayama T."/>
            <person name="Toyoda A."/>
            <person name="Kunieda T."/>
        </authorList>
    </citation>
    <scope>NUCLEOTIDE SEQUENCE [LARGE SCALE GENOMIC DNA]</scope>
    <source>
        <strain evidence="1 2">YOKOZUNA-1</strain>
    </source>
</reference>
<sequence>MSDSDVLASQSVMRCTLMDVTTEDEARCAGRSLEIAKRRGAAGPKYVKCDPMSMRKLELVCRADGHEIKSTEQLQQHLSWGHGKMFLMREETELD</sequence>